<dbReference type="Proteomes" id="UP000799438">
    <property type="component" value="Unassembled WGS sequence"/>
</dbReference>
<feature type="region of interest" description="Disordered" evidence="1">
    <location>
        <begin position="71"/>
        <end position="90"/>
    </location>
</feature>
<name>A0A6A6BKM9_9PEZI</name>
<dbReference type="GeneID" id="54303632"/>
<sequence>MASRVSYGVQGTMTAAQTARWASTRSKLRVPKTATRGASSELQREAFAMHLTRQLAPRSTSFAMAAALVGRQSADRQASPPSPTTSLTGKELVLYRRSSDPPPASQVCRVLEVRKSALGALGVTAIVRHDARQSAAPSETTNSPIEYPVTKYVVEHMSWPNFKRSGGSETLDADLFALLDAQSRSEWLGSLMFFFGKSRKKTLYHINQPRVPQEINRRNPSRLAARRKQLEHGGEGSGSSLHNGS</sequence>
<protein>
    <submittedName>
        <fullName evidence="2">Uncharacterized protein</fullName>
    </submittedName>
</protein>
<organism evidence="2 3">
    <name type="scientific">Aplosporella prunicola CBS 121167</name>
    <dbReference type="NCBI Taxonomy" id="1176127"/>
    <lineage>
        <taxon>Eukaryota</taxon>
        <taxon>Fungi</taxon>
        <taxon>Dikarya</taxon>
        <taxon>Ascomycota</taxon>
        <taxon>Pezizomycotina</taxon>
        <taxon>Dothideomycetes</taxon>
        <taxon>Dothideomycetes incertae sedis</taxon>
        <taxon>Botryosphaeriales</taxon>
        <taxon>Aplosporellaceae</taxon>
        <taxon>Aplosporella</taxon>
    </lineage>
</organism>
<accession>A0A6A6BKM9</accession>
<dbReference type="EMBL" id="ML995481">
    <property type="protein sequence ID" value="KAF2143943.1"/>
    <property type="molecule type" value="Genomic_DNA"/>
</dbReference>
<proteinExistence type="predicted"/>
<reference evidence="2" key="1">
    <citation type="journal article" date="2020" name="Stud. Mycol.">
        <title>101 Dothideomycetes genomes: a test case for predicting lifestyles and emergence of pathogens.</title>
        <authorList>
            <person name="Haridas S."/>
            <person name="Albert R."/>
            <person name="Binder M."/>
            <person name="Bloem J."/>
            <person name="Labutti K."/>
            <person name="Salamov A."/>
            <person name="Andreopoulos B."/>
            <person name="Baker S."/>
            <person name="Barry K."/>
            <person name="Bills G."/>
            <person name="Bluhm B."/>
            <person name="Cannon C."/>
            <person name="Castanera R."/>
            <person name="Culley D."/>
            <person name="Daum C."/>
            <person name="Ezra D."/>
            <person name="Gonzalez J."/>
            <person name="Henrissat B."/>
            <person name="Kuo A."/>
            <person name="Liang C."/>
            <person name="Lipzen A."/>
            <person name="Lutzoni F."/>
            <person name="Magnuson J."/>
            <person name="Mondo S."/>
            <person name="Nolan M."/>
            <person name="Ohm R."/>
            <person name="Pangilinan J."/>
            <person name="Park H.-J."/>
            <person name="Ramirez L."/>
            <person name="Alfaro M."/>
            <person name="Sun H."/>
            <person name="Tritt A."/>
            <person name="Yoshinaga Y."/>
            <person name="Zwiers L.-H."/>
            <person name="Turgeon B."/>
            <person name="Goodwin S."/>
            <person name="Spatafora J."/>
            <person name="Crous P."/>
            <person name="Grigoriev I."/>
        </authorList>
    </citation>
    <scope>NUCLEOTIDE SEQUENCE</scope>
    <source>
        <strain evidence="2">CBS 121167</strain>
    </source>
</reference>
<feature type="region of interest" description="Disordered" evidence="1">
    <location>
        <begin position="225"/>
        <end position="245"/>
    </location>
</feature>
<evidence type="ECO:0000256" key="1">
    <source>
        <dbReference type="SAM" id="MobiDB-lite"/>
    </source>
</evidence>
<evidence type="ECO:0000313" key="3">
    <source>
        <dbReference type="Proteomes" id="UP000799438"/>
    </source>
</evidence>
<dbReference type="AlphaFoldDB" id="A0A6A6BKM9"/>
<evidence type="ECO:0000313" key="2">
    <source>
        <dbReference type="EMBL" id="KAF2143943.1"/>
    </source>
</evidence>
<keyword evidence="3" id="KW-1185">Reference proteome</keyword>
<gene>
    <name evidence="2" type="ORF">K452DRAFT_357523</name>
</gene>
<dbReference type="RefSeq" id="XP_033399655.1">
    <property type="nucleotide sequence ID" value="XM_033546126.1"/>
</dbReference>